<evidence type="ECO:0000313" key="2">
    <source>
        <dbReference type="Proteomes" id="UP000075884"/>
    </source>
</evidence>
<proteinExistence type="predicted"/>
<name>A0A182NYW8_9DIPT</name>
<organism evidence="1 2">
    <name type="scientific">Anopheles dirus</name>
    <dbReference type="NCBI Taxonomy" id="7168"/>
    <lineage>
        <taxon>Eukaryota</taxon>
        <taxon>Metazoa</taxon>
        <taxon>Ecdysozoa</taxon>
        <taxon>Arthropoda</taxon>
        <taxon>Hexapoda</taxon>
        <taxon>Insecta</taxon>
        <taxon>Pterygota</taxon>
        <taxon>Neoptera</taxon>
        <taxon>Endopterygota</taxon>
        <taxon>Diptera</taxon>
        <taxon>Nematocera</taxon>
        <taxon>Culicoidea</taxon>
        <taxon>Culicidae</taxon>
        <taxon>Anophelinae</taxon>
        <taxon>Anopheles</taxon>
    </lineage>
</organism>
<dbReference type="AlphaFoldDB" id="A0A182NYW8"/>
<accession>A0A182NYW8</accession>
<dbReference type="Proteomes" id="UP000075884">
    <property type="component" value="Unassembled WGS sequence"/>
</dbReference>
<sequence length="27" mass="2981">MCFCECSVYPGSVVNKGKKDLEITSGW</sequence>
<evidence type="ECO:0000313" key="1">
    <source>
        <dbReference type="EnsemblMetazoa" id="ADIR015007-PA"/>
    </source>
</evidence>
<reference evidence="2" key="1">
    <citation type="submission" date="2013-03" db="EMBL/GenBank/DDBJ databases">
        <title>The Genome Sequence of Anopheles dirus WRAIR2.</title>
        <authorList>
            <consortium name="The Broad Institute Genomics Platform"/>
            <person name="Neafsey D.E."/>
            <person name="Walton C."/>
            <person name="Walker B."/>
            <person name="Young S.K."/>
            <person name="Zeng Q."/>
            <person name="Gargeya S."/>
            <person name="Fitzgerald M."/>
            <person name="Haas B."/>
            <person name="Abouelleil A."/>
            <person name="Allen A.W."/>
            <person name="Alvarado L."/>
            <person name="Arachchi H.M."/>
            <person name="Berlin A.M."/>
            <person name="Chapman S.B."/>
            <person name="Gainer-Dewar J."/>
            <person name="Goldberg J."/>
            <person name="Griggs A."/>
            <person name="Gujja S."/>
            <person name="Hansen M."/>
            <person name="Howarth C."/>
            <person name="Imamovic A."/>
            <person name="Ireland A."/>
            <person name="Larimer J."/>
            <person name="McCowan C."/>
            <person name="Murphy C."/>
            <person name="Pearson M."/>
            <person name="Poon T.W."/>
            <person name="Priest M."/>
            <person name="Roberts A."/>
            <person name="Saif S."/>
            <person name="Shea T."/>
            <person name="Sisk P."/>
            <person name="Sykes S."/>
            <person name="Wortman J."/>
            <person name="Nusbaum C."/>
            <person name="Birren B."/>
        </authorList>
    </citation>
    <scope>NUCLEOTIDE SEQUENCE [LARGE SCALE GENOMIC DNA]</scope>
    <source>
        <strain evidence="2">WRAIR2</strain>
    </source>
</reference>
<protein>
    <submittedName>
        <fullName evidence="1">Uncharacterized protein</fullName>
    </submittedName>
</protein>
<reference evidence="1" key="2">
    <citation type="submission" date="2020-05" db="UniProtKB">
        <authorList>
            <consortium name="EnsemblMetazoa"/>
        </authorList>
    </citation>
    <scope>IDENTIFICATION</scope>
    <source>
        <strain evidence="1">WRAIR2</strain>
    </source>
</reference>
<dbReference type="EnsemblMetazoa" id="ADIR015007-RA">
    <property type="protein sequence ID" value="ADIR015007-PA"/>
    <property type="gene ID" value="ADIR015007"/>
</dbReference>
<dbReference type="VEuPathDB" id="VectorBase:ADIR015007"/>
<keyword evidence="2" id="KW-1185">Reference proteome</keyword>